<proteinExistence type="predicted"/>
<evidence type="ECO:0000313" key="2">
    <source>
        <dbReference type="EMBL" id="SPO28960.1"/>
    </source>
</evidence>
<evidence type="ECO:0000256" key="1">
    <source>
        <dbReference type="SAM" id="SignalP"/>
    </source>
</evidence>
<accession>A0A5C3EFD2</accession>
<feature type="chain" id="PRO_5023107178" evidence="1">
    <location>
        <begin position="21"/>
        <end position="170"/>
    </location>
</feature>
<name>A0A5C3EFD2_9BASI</name>
<gene>
    <name evidence="2" type="ORF">UTRI_04991_B</name>
</gene>
<sequence length="170" mass="18714">MFPRLSSALIFVTLLTQAFASPSPGFEKRAKPPSWAGLQVNDDTVREYCNEAPTQWSVDRRACFVSSRDITQAMTTSDHIYGYRSGDGKADSSPNATLCHVPQLLLYLLTCRRPELDPGPFLPTSMMLGLRRASLAALLFTLPSMRRMAIEASMLEGLSRNNALATKSSP</sequence>
<organism evidence="2 3">
    <name type="scientific">Ustilago trichophora</name>
    <dbReference type="NCBI Taxonomy" id="86804"/>
    <lineage>
        <taxon>Eukaryota</taxon>
        <taxon>Fungi</taxon>
        <taxon>Dikarya</taxon>
        <taxon>Basidiomycota</taxon>
        <taxon>Ustilaginomycotina</taxon>
        <taxon>Ustilaginomycetes</taxon>
        <taxon>Ustilaginales</taxon>
        <taxon>Ustilaginaceae</taxon>
        <taxon>Ustilago</taxon>
    </lineage>
</organism>
<dbReference type="Proteomes" id="UP000324022">
    <property type="component" value="Unassembled WGS sequence"/>
</dbReference>
<evidence type="ECO:0000313" key="3">
    <source>
        <dbReference type="Proteomes" id="UP000324022"/>
    </source>
</evidence>
<keyword evidence="1" id="KW-0732">Signal</keyword>
<reference evidence="2 3" key="1">
    <citation type="submission" date="2018-03" db="EMBL/GenBank/DDBJ databases">
        <authorList>
            <person name="Guldener U."/>
        </authorList>
    </citation>
    <scope>NUCLEOTIDE SEQUENCE [LARGE SCALE GENOMIC DNA]</scope>
    <source>
        <strain evidence="2 3">NBRC100155</strain>
    </source>
</reference>
<dbReference type="EMBL" id="OOIN01000025">
    <property type="protein sequence ID" value="SPO28960.1"/>
    <property type="molecule type" value="Genomic_DNA"/>
</dbReference>
<protein>
    <submittedName>
        <fullName evidence="2">Uncharacterized protein</fullName>
    </submittedName>
</protein>
<dbReference type="AlphaFoldDB" id="A0A5C3EFD2"/>
<feature type="signal peptide" evidence="1">
    <location>
        <begin position="1"/>
        <end position="20"/>
    </location>
</feature>
<keyword evidence="3" id="KW-1185">Reference proteome</keyword>